<comment type="caution">
    <text evidence="1">The sequence shown here is derived from an EMBL/GenBank/DDBJ whole genome shotgun (WGS) entry which is preliminary data.</text>
</comment>
<dbReference type="EMBL" id="JACIDE010000001">
    <property type="protein sequence ID" value="MBB4072429.1"/>
    <property type="molecule type" value="Genomic_DNA"/>
</dbReference>
<evidence type="ECO:0000313" key="2">
    <source>
        <dbReference type="Proteomes" id="UP000559598"/>
    </source>
</evidence>
<reference evidence="1 2" key="1">
    <citation type="submission" date="2020-08" db="EMBL/GenBank/DDBJ databases">
        <title>Genomic Encyclopedia of Type Strains, Phase IV (KMG-IV): sequencing the most valuable type-strain genomes for metagenomic binning, comparative biology and taxonomic classification.</title>
        <authorList>
            <person name="Goeker M."/>
        </authorList>
    </citation>
    <scope>NUCLEOTIDE SEQUENCE [LARGE SCALE GENOMIC DNA]</scope>
    <source>
        <strain evidence="1 2">DSM 17075</strain>
    </source>
</reference>
<sequence>MNTIWKRTYARETNRFCISSTSMFWKENGEAGWQRVDIRKPSICLEEKKRVKQNMTPTFR</sequence>
<proteinExistence type="predicted"/>
<accession>A0A840DSA9</accession>
<dbReference type="AlphaFoldDB" id="A0A840DSA9"/>
<evidence type="ECO:0000313" key="1">
    <source>
        <dbReference type="EMBL" id="MBB4072429.1"/>
    </source>
</evidence>
<gene>
    <name evidence="1" type="ORF">GGR02_000175</name>
</gene>
<protein>
    <submittedName>
        <fullName evidence="1">Uncharacterized protein</fullName>
    </submittedName>
</protein>
<keyword evidence="2" id="KW-1185">Reference proteome</keyword>
<organism evidence="1 2">
    <name type="scientific">Anoxybacteroides voinovskiense</name>
    <dbReference type="NCBI Taxonomy" id="230470"/>
    <lineage>
        <taxon>Bacteria</taxon>
        <taxon>Bacillati</taxon>
        <taxon>Bacillota</taxon>
        <taxon>Bacilli</taxon>
        <taxon>Bacillales</taxon>
        <taxon>Anoxybacillaceae</taxon>
        <taxon>Anoxybacteroides</taxon>
    </lineage>
</organism>
<dbReference type="Proteomes" id="UP000559598">
    <property type="component" value="Unassembled WGS sequence"/>
</dbReference>
<name>A0A840DSA9_9BACL</name>